<dbReference type="GeneID" id="20207468"/>
<dbReference type="Pfam" id="PF15372">
    <property type="entry name" value="DUF4600"/>
    <property type="match status" value="1"/>
</dbReference>
<dbReference type="PANTHER" id="PTHR28671">
    <property type="entry name" value="COILED-COIL DOMAIN-CONTAINING PROTEIN 169"/>
    <property type="match status" value="1"/>
</dbReference>
<evidence type="ECO:0000313" key="4">
    <source>
        <dbReference type="Proteomes" id="UP000015101"/>
    </source>
</evidence>
<dbReference type="KEGG" id="hro:HELRODRAFT_179826"/>
<keyword evidence="4" id="KW-1185">Reference proteome</keyword>
<dbReference type="CTD" id="20207468"/>
<organism evidence="3 4">
    <name type="scientific">Helobdella robusta</name>
    <name type="common">Californian leech</name>
    <dbReference type="NCBI Taxonomy" id="6412"/>
    <lineage>
        <taxon>Eukaryota</taxon>
        <taxon>Metazoa</taxon>
        <taxon>Spiralia</taxon>
        <taxon>Lophotrochozoa</taxon>
        <taxon>Annelida</taxon>
        <taxon>Clitellata</taxon>
        <taxon>Hirudinea</taxon>
        <taxon>Rhynchobdellida</taxon>
        <taxon>Glossiphoniidae</taxon>
        <taxon>Helobdella</taxon>
    </lineage>
</organism>
<reference evidence="4" key="1">
    <citation type="submission" date="2012-12" db="EMBL/GenBank/DDBJ databases">
        <authorList>
            <person name="Hellsten U."/>
            <person name="Grimwood J."/>
            <person name="Chapman J.A."/>
            <person name="Shapiro H."/>
            <person name="Aerts A."/>
            <person name="Otillar R.P."/>
            <person name="Terry A.Y."/>
            <person name="Boore J.L."/>
            <person name="Simakov O."/>
            <person name="Marletaz F."/>
            <person name="Cho S.-J."/>
            <person name="Edsinger-Gonzales E."/>
            <person name="Havlak P."/>
            <person name="Kuo D.-H."/>
            <person name="Larsson T."/>
            <person name="Lv J."/>
            <person name="Arendt D."/>
            <person name="Savage R."/>
            <person name="Osoegawa K."/>
            <person name="de Jong P."/>
            <person name="Lindberg D.R."/>
            <person name="Seaver E.C."/>
            <person name="Weisblat D.A."/>
            <person name="Putnam N.H."/>
            <person name="Grigoriev I.V."/>
            <person name="Rokhsar D.S."/>
        </authorList>
    </citation>
    <scope>NUCLEOTIDE SEQUENCE</scope>
</reference>
<dbReference type="PANTHER" id="PTHR28671:SF3">
    <property type="entry name" value="COILED-COIL DOMAIN-CONTAINING PROTEIN 169"/>
    <property type="match status" value="1"/>
</dbReference>
<dbReference type="EnsemblMetazoa" id="HelroT179826">
    <property type="protein sequence ID" value="HelroP179826"/>
    <property type="gene ID" value="HelroG179826"/>
</dbReference>
<dbReference type="RefSeq" id="XP_009026883.1">
    <property type="nucleotide sequence ID" value="XM_009028635.1"/>
</dbReference>
<dbReference type="AlphaFoldDB" id="T1FF69"/>
<reference evidence="2 4" key="2">
    <citation type="journal article" date="2013" name="Nature">
        <title>Insights into bilaterian evolution from three spiralian genomes.</title>
        <authorList>
            <person name="Simakov O."/>
            <person name="Marletaz F."/>
            <person name="Cho S.J."/>
            <person name="Edsinger-Gonzales E."/>
            <person name="Havlak P."/>
            <person name="Hellsten U."/>
            <person name="Kuo D.H."/>
            <person name="Larsson T."/>
            <person name="Lv J."/>
            <person name="Arendt D."/>
            <person name="Savage R."/>
            <person name="Osoegawa K."/>
            <person name="de Jong P."/>
            <person name="Grimwood J."/>
            <person name="Chapman J.A."/>
            <person name="Shapiro H."/>
            <person name="Aerts A."/>
            <person name="Otillar R.P."/>
            <person name="Terry A.Y."/>
            <person name="Boore J.L."/>
            <person name="Grigoriev I.V."/>
            <person name="Lindberg D.R."/>
            <person name="Seaver E.C."/>
            <person name="Weisblat D.A."/>
            <person name="Putnam N.H."/>
            <person name="Rokhsar D.S."/>
        </authorList>
    </citation>
    <scope>NUCLEOTIDE SEQUENCE</scope>
</reference>
<dbReference type="EMBL" id="AMQM01007003">
    <property type="status" value="NOT_ANNOTATED_CDS"/>
    <property type="molecule type" value="Genomic_DNA"/>
</dbReference>
<evidence type="ECO:0000256" key="1">
    <source>
        <dbReference type="SAM" id="Coils"/>
    </source>
</evidence>
<dbReference type="InParanoid" id="T1FF69"/>
<dbReference type="OrthoDB" id="6615663at2759"/>
<dbReference type="EMBL" id="KB097552">
    <property type="protein sequence ID" value="ESN94984.1"/>
    <property type="molecule type" value="Genomic_DNA"/>
</dbReference>
<accession>T1FF69</accession>
<reference evidence="3" key="3">
    <citation type="submission" date="2015-06" db="UniProtKB">
        <authorList>
            <consortium name="EnsemblMetazoa"/>
        </authorList>
    </citation>
    <scope>IDENTIFICATION</scope>
</reference>
<gene>
    <name evidence="3" type="primary">20207468</name>
    <name evidence="2" type="ORF">HELRODRAFT_179826</name>
</gene>
<dbReference type="HOGENOM" id="CLU_1770102_0_0_1"/>
<feature type="coiled-coil region" evidence="1">
    <location>
        <begin position="17"/>
        <end position="44"/>
    </location>
</feature>
<evidence type="ECO:0000313" key="3">
    <source>
        <dbReference type="EnsemblMetazoa" id="HelroP179826"/>
    </source>
</evidence>
<dbReference type="Proteomes" id="UP000015101">
    <property type="component" value="Unassembled WGS sequence"/>
</dbReference>
<name>T1FF69_HELRO</name>
<proteinExistence type="predicted"/>
<keyword evidence="1" id="KW-0175">Coiled coil</keyword>
<evidence type="ECO:0000313" key="2">
    <source>
        <dbReference type="EMBL" id="ESN94984.1"/>
    </source>
</evidence>
<protein>
    <submittedName>
        <fullName evidence="2 3">Uncharacterized protein</fullName>
    </submittedName>
</protein>
<sequence>MSLAGLQAQYELDRELNASLENSLEELKLSVEDLDKRMDDYDCDSNEWRTRFETQLELSQYLQQRASLLSENIEQAKLTIRECDRGAVEKSRDEIGGGAYHKSNEERKSLVLELNHLKNMADVQQSAFTFNFSSGQTHTNTQAYAHL</sequence>
<dbReference type="InterPro" id="IPR028022">
    <property type="entry name" value="DUF4600"/>
</dbReference>